<feature type="compositionally biased region" description="Low complexity" evidence="1">
    <location>
        <begin position="89"/>
        <end position="112"/>
    </location>
</feature>
<evidence type="ECO:0000256" key="1">
    <source>
        <dbReference type="SAM" id="MobiDB-lite"/>
    </source>
</evidence>
<feature type="compositionally biased region" description="Polar residues" evidence="1">
    <location>
        <begin position="120"/>
        <end position="132"/>
    </location>
</feature>
<feature type="compositionally biased region" description="Low complexity" evidence="1">
    <location>
        <begin position="60"/>
        <end position="73"/>
    </location>
</feature>
<evidence type="ECO:0000313" key="4">
    <source>
        <dbReference type="Proteomes" id="UP001170481"/>
    </source>
</evidence>
<accession>A0AAP4WU36</accession>
<feature type="compositionally biased region" description="Low complexity" evidence="1">
    <location>
        <begin position="284"/>
        <end position="303"/>
    </location>
</feature>
<dbReference type="Gene3D" id="3.30.750.140">
    <property type="match status" value="1"/>
</dbReference>
<gene>
    <name evidence="3" type="ORF">Q4535_00625</name>
</gene>
<feature type="region of interest" description="Disordered" evidence="1">
    <location>
        <begin position="279"/>
        <end position="303"/>
    </location>
</feature>
<dbReference type="InterPro" id="IPR021136">
    <property type="entry name" value="Flagellar_hook_control-like_C"/>
</dbReference>
<keyword evidence="3" id="KW-0282">Flagellum</keyword>
<feature type="compositionally biased region" description="Basic and acidic residues" evidence="1">
    <location>
        <begin position="47"/>
        <end position="59"/>
    </location>
</feature>
<keyword evidence="3" id="KW-0966">Cell projection</keyword>
<dbReference type="PANTHER" id="PTHR37533">
    <property type="entry name" value="FLAGELLAR HOOK-LENGTH CONTROL PROTEIN"/>
    <property type="match status" value="1"/>
</dbReference>
<dbReference type="Proteomes" id="UP001170481">
    <property type="component" value="Unassembled WGS sequence"/>
</dbReference>
<reference evidence="3" key="1">
    <citation type="submission" date="2023-07" db="EMBL/GenBank/DDBJ databases">
        <title>Genome content predicts the carbon catabolic preferences of heterotrophic bacteria.</title>
        <authorList>
            <person name="Gralka M."/>
        </authorList>
    </citation>
    <scope>NUCLEOTIDE SEQUENCE</scope>
    <source>
        <strain evidence="3">C2R13</strain>
    </source>
</reference>
<dbReference type="Pfam" id="PF02120">
    <property type="entry name" value="Flg_hook"/>
    <property type="match status" value="1"/>
</dbReference>
<name>A0AAP4WU36_9GAMM</name>
<feature type="compositionally biased region" description="Basic and acidic residues" evidence="1">
    <location>
        <begin position="74"/>
        <end position="88"/>
    </location>
</feature>
<feature type="region of interest" description="Disordered" evidence="1">
    <location>
        <begin position="233"/>
        <end position="257"/>
    </location>
</feature>
<protein>
    <submittedName>
        <fullName evidence="3">Flagellar hook-length control protein FliK</fullName>
    </submittedName>
</protein>
<dbReference type="PANTHER" id="PTHR37533:SF2">
    <property type="entry name" value="FLAGELLAR HOOK-LENGTH CONTROL PROTEIN"/>
    <property type="match status" value="1"/>
</dbReference>
<dbReference type="RefSeq" id="WP_303592457.1">
    <property type="nucleotide sequence ID" value="NZ_JAUORK010000001.1"/>
</dbReference>
<feature type="compositionally biased region" description="Polar residues" evidence="1">
    <location>
        <begin position="1"/>
        <end position="16"/>
    </location>
</feature>
<feature type="compositionally biased region" description="Polar residues" evidence="1">
    <location>
        <begin position="233"/>
        <end position="253"/>
    </location>
</feature>
<dbReference type="CDD" id="cd17470">
    <property type="entry name" value="T3SS_Flik_C"/>
    <property type="match status" value="1"/>
</dbReference>
<keyword evidence="3" id="KW-0969">Cilium</keyword>
<feature type="domain" description="Flagellar hook-length control protein-like C-terminal" evidence="2">
    <location>
        <begin position="352"/>
        <end position="433"/>
    </location>
</feature>
<evidence type="ECO:0000259" key="2">
    <source>
        <dbReference type="Pfam" id="PF02120"/>
    </source>
</evidence>
<evidence type="ECO:0000313" key="3">
    <source>
        <dbReference type="EMBL" id="MDO6670610.1"/>
    </source>
</evidence>
<dbReference type="EMBL" id="JAUORK010000001">
    <property type="protein sequence ID" value="MDO6670610.1"/>
    <property type="molecule type" value="Genomic_DNA"/>
</dbReference>
<organism evidence="3 4">
    <name type="scientific">Cobetia amphilecti</name>
    <dbReference type="NCBI Taxonomy" id="1055104"/>
    <lineage>
        <taxon>Bacteria</taxon>
        <taxon>Pseudomonadati</taxon>
        <taxon>Pseudomonadota</taxon>
        <taxon>Gammaproteobacteria</taxon>
        <taxon>Oceanospirillales</taxon>
        <taxon>Halomonadaceae</taxon>
        <taxon>Cobetia</taxon>
    </lineage>
</organism>
<feature type="region of interest" description="Disordered" evidence="1">
    <location>
        <begin position="1"/>
        <end position="144"/>
    </location>
</feature>
<dbReference type="InterPro" id="IPR038610">
    <property type="entry name" value="FliK-like_C_sf"/>
</dbReference>
<feature type="region of interest" description="Disordered" evidence="1">
    <location>
        <begin position="423"/>
        <end position="467"/>
    </location>
</feature>
<dbReference type="AlphaFoldDB" id="A0AAP4WU36"/>
<proteinExistence type="predicted"/>
<sequence>MTDTARISMLSATSPTKVLAGAQVSSEATRSRDDVGSASAESAFEAHLSRAQREDRQQDRQAMQTQEQEAQQQRVERREAAEDKHAQHLEQAQAASSETSSTADPAAAALQSGNLPPAQPSSASQTAGQPSAQPLAASRLDSSVERGISRMQQLQQLTQGGQDASGGGDEALNTTSAATFSTTAGTATLAGTQALSTVGNTSGSTALQGDWLAALRNPAAAGLDGAIADQAPSSRTSATAAGSLSTDAPSSLTDGALGPLTEEAIEGVTAKADGALLDANSSRSGGDQSLLSGASSAGVSAGTSNSSAAGSGALLNAAGSSAANPAGMASQAGALIPASVGTQAWQQALSEQVVRMQLSKSPQAEIALNPANLGKLTIRLNIGEQGTSAHFVAGHQQVRSAVESSLSELRQALESRGHELTAISFSSQDDMQQDDKRDEAPDNWANQGQFTQHLEGQLASEASTSADAMERSLAAGNLTSNLASASQAAWGQREWQA</sequence>
<dbReference type="InterPro" id="IPR052563">
    <property type="entry name" value="FliK"/>
</dbReference>
<feature type="compositionally biased region" description="Polar residues" evidence="1">
    <location>
        <begin position="444"/>
        <end position="466"/>
    </location>
</feature>
<comment type="caution">
    <text evidence="3">The sequence shown here is derived from an EMBL/GenBank/DDBJ whole genome shotgun (WGS) entry which is preliminary data.</text>
</comment>